<dbReference type="InterPro" id="IPR031307">
    <property type="entry name" value="Ninja_fam"/>
</dbReference>
<dbReference type="Proteomes" id="UP000004994">
    <property type="component" value="Chromosome 2"/>
</dbReference>
<dbReference type="EnsemblPlants" id="Solyc02g032140.2.1">
    <property type="protein sequence ID" value="Solyc02g032140.2.1"/>
    <property type="gene ID" value="Solyc02g032140.2"/>
</dbReference>
<dbReference type="InParanoid" id="A0A3Q7EWS1"/>
<evidence type="ECO:0000256" key="3">
    <source>
        <dbReference type="ARBA" id="ARBA00023242"/>
    </source>
</evidence>
<comment type="function">
    <text evidence="4">Acts as a negative regulator of abscisic acid (ABA) response.</text>
</comment>
<dbReference type="PANTHER" id="PTHR31413:SF43">
    <property type="entry name" value="NINJA-FAMILY PROTEIN"/>
    <property type="match status" value="1"/>
</dbReference>
<comment type="subcellular location">
    <subcellularLocation>
        <location evidence="1 4">Nucleus</location>
    </subcellularLocation>
</comment>
<comment type="similarity">
    <text evidence="2 4">Belongs to the Ninja family.</text>
</comment>
<protein>
    <recommendedName>
        <fullName evidence="4">Ninja-family protein</fullName>
    </recommendedName>
    <alternativeName>
        <fullName evidence="4">ABI-binding protein</fullName>
    </alternativeName>
</protein>
<name>A0A3Q7EWS1_SOLLC</name>
<keyword evidence="8" id="KW-1185">Reference proteome</keyword>
<accession>A0A3Q7EWS1</accession>
<dbReference type="GO" id="GO:0007165">
    <property type="term" value="P:signal transduction"/>
    <property type="evidence" value="ECO:0007669"/>
    <property type="project" value="InterPro"/>
</dbReference>
<evidence type="ECO:0000313" key="8">
    <source>
        <dbReference type="Proteomes" id="UP000004994"/>
    </source>
</evidence>
<evidence type="ECO:0000256" key="2">
    <source>
        <dbReference type="ARBA" id="ARBA00006081"/>
    </source>
</evidence>
<reference evidence="7" key="1">
    <citation type="journal article" date="2012" name="Nature">
        <title>The tomato genome sequence provides insights into fleshy fruit evolution.</title>
        <authorList>
            <consortium name="Tomato Genome Consortium"/>
        </authorList>
    </citation>
    <scope>NUCLEOTIDE SEQUENCE [LARGE SCALE GENOMIC DNA]</scope>
    <source>
        <strain evidence="7">cv. Heinz 1706</strain>
    </source>
</reference>
<dbReference type="PaxDb" id="4081-Solyc02g032140.1.1"/>
<evidence type="ECO:0000256" key="4">
    <source>
        <dbReference type="RuleBase" id="RU369029"/>
    </source>
</evidence>
<evidence type="ECO:0000313" key="7">
    <source>
        <dbReference type="EnsemblPlants" id="Solyc02g032140.2.1"/>
    </source>
</evidence>
<dbReference type="InterPro" id="IPR032308">
    <property type="entry name" value="TDBD"/>
</dbReference>
<feature type="region of interest" description="Disordered" evidence="5">
    <location>
        <begin position="1"/>
        <end position="35"/>
    </location>
</feature>
<dbReference type="OrthoDB" id="667358at2759"/>
<keyword evidence="3 4" id="KW-0539">Nucleus</keyword>
<reference evidence="7" key="2">
    <citation type="submission" date="2019-01" db="UniProtKB">
        <authorList>
            <consortium name="EnsemblPlants"/>
        </authorList>
    </citation>
    <scope>IDENTIFICATION</scope>
    <source>
        <strain evidence="7">cv. Heinz 1706</strain>
    </source>
</reference>
<feature type="domain" description="Tify" evidence="6">
    <location>
        <begin position="153"/>
        <end position="191"/>
    </location>
</feature>
<organism evidence="7">
    <name type="scientific">Solanum lycopersicum</name>
    <name type="common">Tomato</name>
    <name type="synonym">Lycopersicon esculentum</name>
    <dbReference type="NCBI Taxonomy" id="4081"/>
    <lineage>
        <taxon>Eukaryota</taxon>
        <taxon>Viridiplantae</taxon>
        <taxon>Streptophyta</taxon>
        <taxon>Embryophyta</taxon>
        <taxon>Tracheophyta</taxon>
        <taxon>Spermatophyta</taxon>
        <taxon>Magnoliopsida</taxon>
        <taxon>eudicotyledons</taxon>
        <taxon>Gunneridae</taxon>
        <taxon>Pentapetalae</taxon>
        <taxon>asterids</taxon>
        <taxon>lamiids</taxon>
        <taxon>Solanales</taxon>
        <taxon>Solanaceae</taxon>
        <taxon>Solanoideae</taxon>
        <taxon>Solaneae</taxon>
        <taxon>Solanum</taxon>
        <taxon>Solanum subgen. Lycopersicon</taxon>
    </lineage>
</organism>
<evidence type="ECO:0000259" key="6">
    <source>
        <dbReference type="Pfam" id="PF16135"/>
    </source>
</evidence>
<sequence length="198" mass="21710">MAEPKGKLSTYRSAKQEMDLNLSPGGSYNCEKPKEISMPQPFSQIMASAASNPAFQRAIEVIRSDLHNKLEETSKIRVKKESATKSNTEKGKSIVFPESNGEKPLKKVKNSHYAVTSMDTSELLRIMPSVTTFGGIINGELTEGFLYKNGKGKKTSIVCICHGLFFSPVEFVKHGSGKEVDNPMEFINIVDDASMGNA</sequence>
<proteinExistence type="inferred from homology"/>
<dbReference type="GO" id="GO:0005634">
    <property type="term" value="C:nucleus"/>
    <property type="evidence" value="ECO:0000318"/>
    <property type="project" value="GO_Central"/>
</dbReference>
<dbReference type="Pfam" id="PF16135">
    <property type="entry name" value="TDBD"/>
    <property type="match status" value="1"/>
</dbReference>
<dbReference type="STRING" id="4081.A0A3Q7EWS1"/>
<dbReference type="AlphaFoldDB" id="A0A3Q7EWS1"/>
<evidence type="ECO:0000256" key="5">
    <source>
        <dbReference type="SAM" id="MobiDB-lite"/>
    </source>
</evidence>
<dbReference type="PANTHER" id="PTHR31413">
    <property type="entry name" value="AFP HOMOLOG 2"/>
    <property type="match status" value="1"/>
</dbReference>
<dbReference type="GO" id="GO:0045892">
    <property type="term" value="P:negative regulation of DNA-templated transcription"/>
    <property type="evidence" value="ECO:0000318"/>
    <property type="project" value="GO_Central"/>
</dbReference>
<dbReference type="Gramene" id="Solyc02g032140.2.1">
    <property type="protein sequence ID" value="Solyc02g032140.2.1"/>
    <property type="gene ID" value="Solyc02g032140.2"/>
</dbReference>
<evidence type="ECO:0000256" key="1">
    <source>
        <dbReference type="ARBA" id="ARBA00004123"/>
    </source>
</evidence>